<evidence type="ECO:0000256" key="2">
    <source>
        <dbReference type="SAM" id="Phobius"/>
    </source>
</evidence>
<proteinExistence type="predicted"/>
<feature type="transmembrane region" description="Helical" evidence="2">
    <location>
        <begin position="97"/>
        <end position="117"/>
    </location>
</feature>
<comment type="caution">
    <text evidence="3">The sequence shown here is derived from an EMBL/GenBank/DDBJ whole genome shotgun (WGS) entry which is preliminary data.</text>
</comment>
<sequence length="235" mass="27246">MEVKRLETFVEDLFSHEYKRHIEREGIPIKIPEEWRIRPWKDLTPHFLATLFSFRETFSGSFQTMFSKMSPSMFSSEVYFFACVNAMCSKFRQSNTFFSFIMICTFLTEMACFLLKFPCCRFNRILPEVSVCVIKNNFDAAFYTDQGFSELQSRCCCLNNFKTLAHVSTDSVTRFISSSLGAEFFRQECHDLQGLQIKWGGRGVLVVKPRLWGRRTPGSKPDSTEDPPCMGPVAR</sequence>
<dbReference type="EMBL" id="BGPR01000009">
    <property type="protein sequence ID" value="GBL75956.1"/>
    <property type="molecule type" value="Genomic_DNA"/>
</dbReference>
<dbReference type="AlphaFoldDB" id="A0A4Y2A9N6"/>
<keyword evidence="2" id="KW-0812">Transmembrane</keyword>
<keyword evidence="2" id="KW-0472">Membrane</keyword>
<name>A0A4Y2A9N6_ARAVE</name>
<keyword evidence="4" id="KW-1185">Reference proteome</keyword>
<reference evidence="3 4" key="1">
    <citation type="journal article" date="2019" name="Sci. Rep.">
        <title>Orb-weaving spider Araneus ventricosus genome elucidates the spidroin gene catalogue.</title>
        <authorList>
            <person name="Kono N."/>
            <person name="Nakamura H."/>
            <person name="Ohtoshi R."/>
            <person name="Moran D.A.P."/>
            <person name="Shinohara A."/>
            <person name="Yoshida Y."/>
            <person name="Fujiwara M."/>
            <person name="Mori M."/>
            <person name="Tomita M."/>
            <person name="Arakawa K."/>
        </authorList>
    </citation>
    <scope>NUCLEOTIDE SEQUENCE [LARGE SCALE GENOMIC DNA]</scope>
</reference>
<accession>A0A4Y2A9N6</accession>
<evidence type="ECO:0000256" key="1">
    <source>
        <dbReference type="SAM" id="MobiDB-lite"/>
    </source>
</evidence>
<evidence type="ECO:0000313" key="3">
    <source>
        <dbReference type="EMBL" id="GBL75956.1"/>
    </source>
</evidence>
<dbReference type="Proteomes" id="UP000499080">
    <property type="component" value="Unassembled WGS sequence"/>
</dbReference>
<gene>
    <name evidence="3" type="ORF">AVEN_234281_1</name>
</gene>
<feature type="region of interest" description="Disordered" evidence="1">
    <location>
        <begin position="215"/>
        <end position="235"/>
    </location>
</feature>
<dbReference type="OrthoDB" id="10602290at2759"/>
<organism evidence="3 4">
    <name type="scientific">Araneus ventricosus</name>
    <name type="common">Orbweaver spider</name>
    <name type="synonym">Epeira ventricosa</name>
    <dbReference type="NCBI Taxonomy" id="182803"/>
    <lineage>
        <taxon>Eukaryota</taxon>
        <taxon>Metazoa</taxon>
        <taxon>Ecdysozoa</taxon>
        <taxon>Arthropoda</taxon>
        <taxon>Chelicerata</taxon>
        <taxon>Arachnida</taxon>
        <taxon>Araneae</taxon>
        <taxon>Araneomorphae</taxon>
        <taxon>Entelegynae</taxon>
        <taxon>Araneoidea</taxon>
        <taxon>Araneidae</taxon>
        <taxon>Araneus</taxon>
    </lineage>
</organism>
<keyword evidence="2" id="KW-1133">Transmembrane helix</keyword>
<evidence type="ECO:0000313" key="4">
    <source>
        <dbReference type="Proteomes" id="UP000499080"/>
    </source>
</evidence>
<protein>
    <submittedName>
        <fullName evidence="3">Uncharacterized protein</fullName>
    </submittedName>
</protein>